<keyword evidence="3" id="KW-0274">FAD</keyword>
<comment type="cofactor">
    <cofactor evidence="1">
        <name>FAD</name>
        <dbReference type="ChEBI" id="CHEBI:57692"/>
    </cofactor>
</comment>
<keyword evidence="5" id="KW-0812">Transmembrane</keyword>
<keyword evidence="5" id="KW-0472">Membrane</keyword>
<dbReference type="Gramene" id="AET7Gv20449600.20">
    <property type="protein sequence ID" value="AET7Gv20449600.20"/>
    <property type="gene ID" value="AET7Gv20449600"/>
</dbReference>
<dbReference type="InterPro" id="IPR036188">
    <property type="entry name" value="FAD/NAD-bd_sf"/>
</dbReference>
<evidence type="ECO:0000256" key="1">
    <source>
        <dbReference type="ARBA" id="ARBA00001974"/>
    </source>
</evidence>
<dbReference type="PANTHER" id="PTHR42913">
    <property type="entry name" value="APOPTOSIS-INDUCING FACTOR 1"/>
    <property type="match status" value="1"/>
</dbReference>
<dbReference type="InterPro" id="IPR023753">
    <property type="entry name" value="FAD/NAD-binding_dom"/>
</dbReference>
<evidence type="ECO:0000256" key="3">
    <source>
        <dbReference type="ARBA" id="ARBA00022827"/>
    </source>
</evidence>
<evidence type="ECO:0000313" key="8">
    <source>
        <dbReference type="Proteomes" id="UP000015105"/>
    </source>
</evidence>
<dbReference type="Proteomes" id="UP000015105">
    <property type="component" value="Chromosome 7D"/>
</dbReference>
<sequence>AWKNPILKNSFGLPSGLFRCMASSGSGDGGFSRPQSIDEAPMPLYSWPDKKRPRVCILGGGFGGLYTALRLESLVWPGNNKPQVMLVDQSDRFVFKPMLYELLSGGTAISSVKILLLVILYMGSFHIISCFDCWTLIWMPEVDVWEIAPYFTELLKNTSVQFVKDSVKLLRPSDHLRREPGVSCTGGVVHLESGTVVEYDWLVLALGAEAKIDVVPGSAEYALPFTTLE</sequence>
<keyword evidence="5" id="KW-1133">Transmembrane helix</keyword>
<evidence type="ECO:0000256" key="5">
    <source>
        <dbReference type="SAM" id="Phobius"/>
    </source>
</evidence>
<evidence type="ECO:0000313" key="7">
    <source>
        <dbReference type="EnsemblPlants" id="AET7Gv20449600.20"/>
    </source>
</evidence>
<dbReference type="GO" id="GO:0042372">
    <property type="term" value="P:phylloquinone biosynthetic process"/>
    <property type="evidence" value="ECO:0007669"/>
    <property type="project" value="TreeGrafter"/>
</dbReference>
<evidence type="ECO:0000259" key="6">
    <source>
        <dbReference type="Pfam" id="PF07992"/>
    </source>
</evidence>
<proteinExistence type="predicted"/>
<keyword evidence="8" id="KW-1185">Reference proteome</keyword>
<dbReference type="Gene3D" id="3.50.50.100">
    <property type="match status" value="2"/>
</dbReference>
<evidence type="ECO:0000256" key="2">
    <source>
        <dbReference type="ARBA" id="ARBA00022630"/>
    </source>
</evidence>
<reference evidence="7" key="3">
    <citation type="journal article" date="2017" name="Nature">
        <title>Genome sequence of the progenitor of the wheat D genome Aegilops tauschii.</title>
        <authorList>
            <person name="Luo M.C."/>
            <person name="Gu Y.Q."/>
            <person name="Puiu D."/>
            <person name="Wang H."/>
            <person name="Twardziok S.O."/>
            <person name="Deal K.R."/>
            <person name="Huo N."/>
            <person name="Zhu T."/>
            <person name="Wang L."/>
            <person name="Wang Y."/>
            <person name="McGuire P.E."/>
            <person name="Liu S."/>
            <person name="Long H."/>
            <person name="Ramasamy R.K."/>
            <person name="Rodriguez J.C."/>
            <person name="Van S.L."/>
            <person name="Yuan L."/>
            <person name="Wang Z."/>
            <person name="Xia Z."/>
            <person name="Xiao L."/>
            <person name="Anderson O.D."/>
            <person name="Ouyang S."/>
            <person name="Liang Y."/>
            <person name="Zimin A.V."/>
            <person name="Pertea G."/>
            <person name="Qi P."/>
            <person name="Bennetzen J.L."/>
            <person name="Dai X."/>
            <person name="Dawson M.W."/>
            <person name="Muller H.G."/>
            <person name="Kugler K."/>
            <person name="Rivarola-Duarte L."/>
            <person name="Spannagl M."/>
            <person name="Mayer K.F.X."/>
            <person name="Lu F.H."/>
            <person name="Bevan M.W."/>
            <person name="Leroy P."/>
            <person name="Li P."/>
            <person name="You F.M."/>
            <person name="Sun Q."/>
            <person name="Liu Z."/>
            <person name="Lyons E."/>
            <person name="Wicker T."/>
            <person name="Salzberg S.L."/>
            <person name="Devos K.M."/>
            <person name="Dvorak J."/>
        </authorList>
    </citation>
    <scope>NUCLEOTIDE SEQUENCE [LARGE SCALE GENOMIC DNA]</scope>
    <source>
        <strain evidence="7">cv. AL8/78</strain>
    </source>
</reference>
<dbReference type="InterPro" id="IPR051169">
    <property type="entry name" value="NADH-Q_oxidoreductase"/>
</dbReference>
<accession>A0A453R3P9</accession>
<feature type="domain" description="FAD/NAD(P)-binding" evidence="6">
    <location>
        <begin position="54"/>
        <end position="222"/>
    </location>
</feature>
<reference evidence="7" key="4">
    <citation type="submission" date="2019-03" db="UniProtKB">
        <authorList>
            <consortium name="EnsemblPlants"/>
        </authorList>
    </citation>
    <scope>IDENTIFICATION</scope>
</reference>
<organism evidence="7 8">
    <name type="scientific">Aegilops tauschii subsp. strangulata</name>
    <name type="common">Goatgrass</name>
    <dbReference type="NCBI Taxonomy" id="200361"/>
    <lineage>
        <taxon>Eukaryota</taxon>
        <taxon>Viridiplantae</taxon>
        <taxon>Streptophyta</taxon>
        <taxon>Embryophyta</taxon>
        <taxon>Tracheophyta</taxon>
        <taxon>Spermatophyta</taxon>
        <taxon>Magnoliopsida</taxon>
        <taxon>Liliopsida</taxon>
        <taxon>Poales</taxon>
        <taxon>Poaceae</taxon>
        <taxon>BOP clade</taxon>
        <taxon>Pooideae</taxon>
        <taxon>Triticodae</taxon>
        <taxon>Triticeae</taxon>
        <taxon>Triticinae</taxon>
        <taxon>Aegilops</taxon>
    </lineage>
</organism>
<dbReference type="SUPFAM" id="SSF51905">
    <property type="entry name" value="FAD/NAD(P)-binding domain"/>
    <property type="match status" value="1"/>
</dbReference>
<name>A0A453R3P9_AEGTS</name>
<reference evidence="7" key="5">
    <citation type="journal article" date="2021" name="G3 (Bethesda)">
        <title>Aegilops tauschii genome assembly Aet v5.0 features greater sequence contiguity and improved annotation.</title>
        <authorList>
            <person name="Wang L."/>
            <person name="Zhu T."/>
            <person name="Rodriguez J.C."/>
            <person name="Deal K.R."/>
            <person name="Dubcovsky J."/>
            <person name="McGuire P.E."/>
            <person name="Lux T."/>
            <person name="Spannagl M."/>
            <person name="Mayer K.F.X."/>
            <person name="Baldrich P."/>
            <person name="Meyers B.C."/>
            <person name="Huo N."/>
            <person name="Gu Y.Q."/>
            <person name="Zhou H."/>
            <person name="Devos K.M."/>
            <person name="Bennetzen J.L."/>
            <person name="Unver T."/>
            <person name="Budak H."/>
            <person name="Gulick P.J."/>
            <person name="Galiba G."/>
            <person name="Kalapos B."/>
            <person name="Nelson D.R."/>
            <person name="Li P."/>
            <person name="You F.M."/>
            <person name="Luo M.C."/>
            <person name="Dvorak J."/>
        </authorList>
    </citation>
    <scope>NUCLEOTIDE SEQUENCE [LARGE SCALE GENOMIC DNA]</scope>
    <source>
        <strain evidence="7">cv. AL8/78</strain>
    </source>
</reference>
<protein>
    <recommendedName>
        <fullName evidence="6">FAD/NAD(P)-binding domain-containing protein</fullName>
    </recommendedName>
</protein>
<keyword evidence="4" id="KW-0560">Oxidoreductase</keyword>
<dbReference type="PANTHER" id="PTHR42913:SF4">
    <property type="entry name" value="ALTERNATIVE NAD(P)H-UBIQUINONE OXIDOREDUCTASE C1, CHLOROPLASTIC_MITOCHONDRIAL"/>
    <property type="match status" value="1"/>
</dbReference>
<dbReference type="GO" id="GO:0019646">
    <property type="term" value="P:aerobic electron transport chain"/>
    <property type="evidence" value="ECO:0007669"/>
    <property type="project" value="TreeGrafter"/>
</dbReference>
<dbReference type="Pfam" id="PF07992">
    <property type="entry name" value="Pyr_redox_2"/>
    <property type="match status" value="1"/>
</dbReference>
<reference evidence="8" key="1">
    <citation type="journal article" date="2014" name="Science">
        <title>Ancient hybridizations among the ancestral genomes of bread wheat.</title>
        <authorList>
            <consortium name="International Wheat Genome Sequencing Consortium,"/>
            <person name="Marcussen T."/>
            <person name="Sandve S.R."/>
            <person name="Heier L."/>
            <person name="Spannagl M."/>
            <person name="Pfeifer M."/>
            <person name="Jakobsen K.S."/>
            <person name="Wulff B.B."/>
            <person name="Steuernagel B."/>
            <person name="Mayer K.F."/>
            <person name="Olsen O.A."/>
        </authorList>
    </citation>
    <scope>NUCLEOTIDE SEQUENCE [LARGE SCALE GENOMIC DNA]</scope>
    <source>
        <strain evidence="8">cv. AL8/78</strain>
    </source>
</reference>
<dbReference type="AlphaFoldDB" id="A0A453R3P9"/>
<evidence type="ECO:0000256" key="4">
    <source>
        <dbReference type="ARBA" id="ARBA00023002"/>
    </source>
</evidence>
<feature type="transmembrane region" description="Helical" evidence="5">
    <location>
        <begin position="102"/>
        <end position="123"/>
    </location>
</feature>
<dbReference type="GO" id="GO:0003955">
    <property type="term" value="F:NAD(P)H dehydrogenase (quinone) activity"/>
    <property type="evidence" value="ECO:0007669"/>
    <property type="project" value="TreeGrafter"/>
</dbReference>
<reference evidence="8" key="2">
    <citation type="journal article" date="2017" name="Nat. Plants">
        <title>The Aegilops tauschii genome reveals multiple impacts of transposons.</title>
        <authorList>
            <person name="Zhao G."/>
            <person name="Zou C."/>
            <person name="Li K."/>
            <person name="Wang K."/>
            <person name="Li T."/>
            <person name="Gao L."/>
            <person name="Zhang X."/>
            <person name="Wang H."/>
            <person name="Yang Z."/>
            <person name="Liu X."/>
            <person name="Jiang W."/>
            <person name="Mao L."/>
            <person name="Kong X."/>
            <person name="Jiao Y."/>
            <person name="Jia J."/>
        </authorList>
    </citation>
    <scope>NUCLEOTIDE SEQUENCE [LARGE SCALE GENOMIC DNA]</scope>
    <source>
        <strain evidence="8">cv. AL8/78</strain>
    </source>
</reference>
<dbReference type="EnsemblPlants" id="AET7Gv20449600.20">
    <property type="protein sequence ID" value="AET7Gv20449600.20"/>
    <property type="gene ID" value="AET7Gv20449600"/>
</dbReference>
<keyword evidence="2" id="KW-0285">Flavoprotein</keyword>
<dbReference type="GO" id="GO:0009507">
    <property type="term" value="C:chloroplast"/>
    <property type="evidence" value="ECO:0007669"/>
    <property type="project" value="TreeGrafter"/>
</dbReference>